<organism evidence="1">
    <name type="scientific">bioreactor metagenome</name>
    <dbReference type="NCBI Taxonomy" id="1076179"/>
    <lineage>
        <taxon>unclassified sequences</taxon>
        <taxon>metagenomes</taxon>
        <taxon>ecological metagenomes</taxon>
    </lineage>
</organism>
<proteinExistence type="predicted"/>
<gene>
    <name evidence="1" type="ORF">SDC9_135464</name>
</gene>
<dbReference type="AlphaFoldDB" id="A0A645DGI0"/>
<name>A0A645DGI0_9ZZZZ</name>
<protein>
    <submittedName>
        <fullName evidence="1">Uncharacterized protein</fullName>
    </submittedName>
</protein>
<reference evidence="1" key="1">
    <citation type="submission" date="2019-08" db="EMBL/GenBank/DDBJ databases">
        <authorList>
            <person name="Kucharzyk K."/>
            <person name="Murdoch R.W."/>
            <person name="Higgins S."/>
            <person name="Loffler F."/>
        </authorList>
    </citation>
    <scope>NUCLEOTIDE SEQUENCE</scope>
</reference>
<dbReference type="EMBL" id="VSSQ01035987">
    <property type="protein sequence ID" value="MPM88361.1"/>
    <property type="molecule type" value="Genomic_DNA"/>
</dbReference>
<accession>A0A645DGI0</accession>
<sequence>MNIGFTTASVYASEVSSKEQVELTNSLLKSITFDKNTNKLFMDEEKLINTTELTSTEASKLATEFNSLSSEEQKDLMKDFSKNNTARVAPIIIWAAGVLGGWLATKLLNWGAHKFCSSYKNYNSITKYVCEVID</sequence>
<comment type="caution">
    <text evidence="1">The sequence shown here is derived from an EMBL/GenBank/DDBJ whole genome shotgun (WGS) entry which is preliminary data.</text>
</comment>
<evidence type="ECO:0000313" key="1">
    <source>
        <dbReference type="EMBL" id="MPM88361.1"/>
    </source>
</evidence>